<evidence type="ECO:0000313" key="2">
    <source>
        <dbReference type="EMBL" id="MDN4594050.1"/>
    </source>
</evidence>
<organism evidence="2 3">
    <name type="scientific">Polycladomyces subterraneus</name>
    <dbReference type="NCBI Taxonomy" id="1016997"/>
    <lineage>
        <taxon>Bacteria</taxon>
        <taxon>Bacillati</taxon>
        <taxon>Bacillota</taxon>
        <taxon>Bacilli</taxon>
        <taxon>Bacillales</taxon>
        <taxon>Thermoactinomycetaceae</taxon>
        <taxon>Polycladomyces</taxon>
    </lineage>
</organism>
<accession>A0ABT8IMM2</accession>
<keyword evidence="3" id="KW-1185">Reference proteome</keyword>
<evidence type="ECO:0000313" key="3">
    <source>
        <dbReference type="Proteomes" id="UP001174196"/>
    </source>
</evidence>
<proteinExistence type="predicted"/>
<dbReference type="Proteomes" id="UP001174196">
    <property type="component" value="Unassembled WGS sequence"/>
</dbReference>
<sequence length="150" mass="17134">MKRWFQRAVGKAVEVVLLCLVFGFLLALSALEAGLLWMILWGWSVVLGHGAVWGHTDFWTMILVVSFFQLIEERRTRFNRDIKRRLLFHGVEVAVVGGLLTVGTWLNGMEVELPLSVICPASVSYVLIMVAVNDFFRRLESNEDRRTPLD</sequence>
<gene>
    <name evidence="2" type="ORF">NWF35_09065</name>
</gene>
<keyword evidence="1" id="KW-0472">Membrane</keyword>
<protein>
    <submittedName>
        <fullName evidence="2">Uncharacterized protein</fullName>
    </submittedName>
</protein>
<name>A0ABT8IMM2_9BACL</name>
<feature type="transmembrane region" description="Helical" evidence="1">
    <location>
        <begin position="12"/>
        <end position="40"/>
    </location>
</feature>
<comment type="caution">
    <text evidence="2">The sequence shown here is derived from an EMBL/GenBank/DDBJ whole genome shotgun (WGS) entry which is preliminary data.</text>
</comment>
<feature type="transmembrane region" description="Helical" evidence="1">
    <location>
        <begin position="113"/>
        <end position="136"/>
    </location>
</feature>
<keyword evidence="1" id="KW-1133">Transmembrane helix</keyword>
<dbReference type="RefSeq" id="WP_301238729.1">
    <property type="nucleotide sequence ID" value="NZ_JANRHH010000035.1"/>
</dbReference>
<feature type="transmembrane region" description="Helical" evidence="1">
    <location>
        <begin position="86"/>
        <end position="107"/>
    </location>
</feature>
<evidence type="ECO:0000256" key="1">
    <source>
        <dbReference type="SAM" id="Phobius"/>
    </source>
</evidence>
<keyword evidence="1" id="KW-0812">Transmembrane</keyword>
<feature type="transmembrane region" description="Helical" evidence="1">
    <location>
        <begin position="52"/>
        <end position="71"/>
    </location>
</feature>
<reference evidence="2" key="1">
    <citation type="submission" date="2022-08" db="EMBL/GenBank/DDBJ databases">
        <title>Polycladomyces zharkentsis sp. nov., a novel thermophilic CMC and starch-degrading bacterium isolated from a geothermal spring in Kazakhstan.</title>
        <authorList>
            <person name="Mashzhan A."/>
            <person name="Kistaubaeva A."/>
            <person name="Javier-Lopez R."/>
            <person name="Birkeland N.-K."/>
        </authorList>
    </citation>
    <scope>NUCLEOTIDE SEQUENCE</scope>
    <source>
        <strain evidence="2">KSR 13</strain>
    </source>
</reference>
<dbReference type="EMBL" id="JANRHH010000035">
    <property type="protein sequence ID" value="MDN4594050.1"/>
    <property type="molecule type" value="Genomic_DNA"/>
</dbReference>